<protein>
    <recommendedName>
        <fullName evidence="6">Peptidase metallopeptidase domain-containing protein</fullName>
    </recommendedName>
</protein>
<dbReference type="InterPro" id="IPR006026">
    <property type="entry name" value="Peptidase_Metallo"/>
</dbReference>
<keyword evidence="2" id="KW-0479">Metal-binding</keyword>
<accession>A0AAN8RY55</accession>
<keyword evidence="3" id="KW-0378">Hydrolase</keyword>
<name>A0AAN8RY55_9PEZI</name>
<dbReference type="GO" id="GO:0008270">
    <property type="term" value="F:zinc ion binding"/>
    <property type="evidence" value="ECO:0007669"/>
    <property type="project" value="InterPro"/>
</dbReference>
<evidence type="ECO:0000256" key="5">
    <source>
        <dbReference type="ARBA" id="ARBA00023049"/>
    </source>
</evidence>
<dbReference type="GO" id="GO:0004222">
    <property type="term" value="F:metalloendopeptidase activity"/>
    <property type="evidence" value="ECO:0007669"/>
    <property type="project" value="InterPro"/>
</dbReference>
<dbReference type="Gene3D" id="3.40.390.10">
    <property type="entry name" value="Collagenase (Catalytic Domain)"/>
    <property type="match status" value="1"/>
</dbReference>
<evidence type="ECO:0000259" key="6">
    <source>
        <dbReference type="SMART" id="SM00235"/>
    </source>
</evidence>
<dbReference type="SUPFAM" id="SSF55486">
    <property type="entry name" value="Metalloproteases ('zincins'), catalytic domain"/>
    <property type="match status" value="1"/>
</dbReference>
<dbReference type="EMBL" id="JAVHJM010000001">
    <property type="protein sequence ID" value="KAK6521309.1"/>
    <property type="molecule type" value="Genomic_DNA"/>
</dbReference>
<dbReference type="SMART" id="SM00235">
    <property type="entry name" value="ZnMc"/>
    <property type="match status" value="1"/>
</dbReference>
<evidence type="ECO:0000256" key="4">
    <source>
        <dbReference type="ARBA" id="ARBA00022833"/>
    </source>
</evidence>
<evidence type="ECO:0000256" key="1">
    <source>
        <dbReference type="ARBA" id="ARBA00022670"/>
    </source>
</evidence>
<dbReference type="PANTHER" id="PTHR10201">
    <property type="entry name" value="MATRIX METALLOPROTEINASE"/>
    <property type="match status" value="1"/>
</dbReference>
<organism evidence="7 8">
    <name type="scientific">Arthrobotrys conoides</name>
    <dbReference type="NCBI Taxonomy" id="74498"/>
    <lineage>
        <taxon>Eukaryota</taxon>
        <taxon>Fungi</taxon>
        <taxon>Dikarya</taxon>
        <taxon>Ascomycota</taxon>
        <taxon>Pezizomycotina</taxon>
        <taxon>Orbiliomycetes</taxon>
        <taxon>Orbiliales</taxon>
        <taxon>Orbiliaceae</taxon>
        <taxon>Arthrobotrys</taxon>
    </lineage>
</organism>
<dbReference type="InterPro" id="IPR001818">
    <property type="entry name" value="Pept_M10_metallopeptidase"/>
</dbReference>
<evidence type="ECO:0000313" key="7">
    <source>
        <dbReference type="EMBL" id="KAK6521309.1"/>
    </source>
</evidence>
<keyword evidence="8" id="KW-1185">Reference proteome</keyword>
<evidence type="ECO:0000313" key="8">
    <source>
        <dbReference type="Proteomes" id="UP001307849"/>
    </source>
</evidence>
<dbReference type="Proteomes" id="UP001307849">
    <property type="component" value="Unassembled WGS sequence"/>
</dbReference>
<dbReference type="InterPro" id="IPR024079">
    <property type="entry name" value="MetalloPept_cat_dom_sf"/>
</dbReference>
<gene>
    <name evidence="7" type="ORF">TWF506_001533</name>
</gene>
<keyword evidence="1" id="KW-0645">Protease</keyword>
<dbReference type="GO" id="GO:0031012">
    <property type="term" value="C:extracellular matrix"/>
    <property type="evidence" value="ECO:0007669"/>
    <property type="project" value="InterPro"/>
</dbReference>
<keyword evidence="4" id="KW-0862">Zinc</keyword>
<dbReference type="Pfam" id="PF00413">
    <property type="entry name" value="Peptidase_M10"/>
    <property type="match status" value="1"/>
</dbReference>
<feature type="domain" description="Peptidase metallopeptidase" evidence="6">
    <location>
        <begin position="100"/>
        <end position="268"/>
    </location>
</feature>
<dbReference type="PANTHER" id="PTHR10201:SF323">
    <property type="entry name" value="MATRIX METALLOPROTEINASE-21"/>
    <property type="match status" value="1"/>
</dbReference>
<dbReference type="GO" id="GO:0006508">
    <property type="term" value="P:proteolysis"/>
    <property type="evidence" value="ECO:0007669"/>
    <property type="project" value="UniProtKB-KW"/>
</dbReference>
<dbReference type="AlphaFoldDB" id="A0AAN8RY55"/>
<reference evidence="7 8" key="1">
    <citation type="submission" date="2019-10" db="EMBL/GenBank/DDBJ databases">
        <authorList>
            <person name="Palmer J.M."/>
        </authorList>
    </citation>
    <scope>NUCLEOTIDE SEQUENCE [LARGE SCALE GENOMIC DNA]</scope>
    <source>
        <strain evidence="7 8">TWF506</strain>
    </source>
</reference>
<evidence type="ECO:0000256" key="2">
    <source>
        <dbReference type="ARBA" id="ARBA00022723"/>
    </source>
</evidence>
<sequence>MAPPTVEEVANEAGPAIKNILTHLACFNCLPSNSEIERLEVSGPLLQYSILSIGLTRFQECMDIPETGVFDIETANHFNKPHCHGTRGRNGRVVESAYKKGHNYENKKTITYCFNEYSCQLSVREIRNIFEKAFNEWEDRLRGPVTFTEVAPHPGKGDIRISWANSGGKGEAGPVFVSYPQSDGVEASTLIEMFFDEDTKWTTQNLYQAVLHYVGHILGSEHSRDKKSVMWPAYANETFSEFDNESISTLRALRETTTTPAVQKFLQSQKVGAQPQSNKEERAWTCILSYRTSGAPNMVAAPKGILYNFDSAGNIWRYENGIGCRQIQFASTDSSSNIRQLVVSSEYLYRLNMDGGIWRHPHHDGCDEWSNIDPEGKGNIKIAASYSSPFVYRYTKDGTVAVFRESTFGGNGYWHSLGSPIPLAPAAISTSPLQVNITAIASDIIYSSSKIILRYEKANNIWTNMGREIPFRKLIGDTDDHSLYRLTPTGEIFVLRLDATSRGVWHKLEVEPSIVNFSSGKYLKDFIASNSHRYILCNGGLGKGDRRGIWYNKRKDRDGEGSFEWVDLKPPSSASQVAAAGDDIYYMDVEKNIFKMSMS</sequence>
<comment type="caution">
    <text evidence="7">The sequence shown here is derived from an EMBL/GenBank/DDBJ whole genome shotgun (WGS) entry which is preliminary data.</text>
</comment>
<keyword evidence="5" id="KW-0482">Metalloprotease</keyword>
<evidence type="ECO:0000256" key="3">
    <source>
        <dbReference type="ARBA" id="ARBA00022801"/>
    </source>
</evidence>
<proteinExistence type="predicted"/>